<evidence type="ECO:0000313" key="3">
    <source>
        <dbReference type="Proteomes" id="UP000035170"/>
    </source>
</evidence>
<dbReference type="Gene3D" id="3.30.1330.40">
    <property type="entry name" value="RutC-like"/>
    <property type="match status" value="1"/>
</dbReference>
<dbReference type="EMBL" id="JZWI01000023">
    <property type="protein sequence ID" value="KLN54421.1"/>
    <property type="molecule type" value="Genomic_DNA"/>
</dbReference>
<dbReference type="InterPro" id="IPR035959">
    <property type="entry name" value="RutC-like_sf"/>
</dbReference>
<dbReference type="PANTHER" id="PTHR43760">
    <property type="entry name" value="ENDORIBONUCLEASE-RELATED"/>
    <property type="match status" value="1"/>
</dbReference>
<dbReference type="CDD" id="cd02199">
    <property type="entry name" value="YjgF_YER057c_UK114_like_1"/>
    <property type="match status" value="1"/>
</dbReference>
<evidence type="ECO:0000259" key="1">
    <source>
        <dbReference type="Pfam" id="PF14588"/>
    </source>
</evidence>
<reference evidence="2 3" key="1">
    <citation type="submission" date="2015-03" db="EMBL/GenBank/DDBJ databases">
        <title>Genome sequence of Variovorax paradoxus TBEA6.</title>
        <authorList>
            <person name="Poehlein A."/>
            <person name="Schuldes J."/>
            <person name="Wuebbeler J.H."/>
            <person name="Hiessl S."/>
            <person name="Steinbuechel A."/>
            <person name="Daniel R."/>
        </authorList>
    </citation>
    <scope>NUCLEOTIDE SEQUENCE [LARGE SCALE GENOMIC DNA]</scope>
    <source>
        <strain evidence="2 3">TBEA6</strain>
    </source>
</reference>
<evidence type="ECO:0000313" key="2">
    <source>
        <dbReference type="EMBL" id="KLN54421.1"/>
    </source>
</evidence>
<dbReference type="SUPFAM" id="SSF55298">
    <property type="entry name" value="YjgF-like"/>
    <property type="match status" value="1"/>
</dbReference>
<dbReference type="RefSeq" id="WP_047786026.1">
    <property type="nucleotide sequence ID" value="NZ_JZWI01000023.1"/>
</dbReference>
<gene>
    <name evidence="2" type="ORF">VPARA_43430</name>
</gene>
<organism evidence="2 3">
    <name type="scientific">Variovorax paradoxus</name>
    <dbReference type="NCBI Taxonomy" id="34073"/>
    <lineage>
        <taxon>Bacteria</taxon>
        <taxon>Pseudomonadati</taxon>
        <taxon>Pseudomonadota</taxon>
        <taxon>Betaproteobacteria</taxon>
        <taxon>Burkholderiales</taxon>
        <taxon>Comamonadaceae</taxon>
        <taxon>Variovorax</taxon>
    </lineage>
</organism>
<comment type="caution">
    <text evidence="2">The sequence shown here is derived from an EMBL/GenBank/DDBJ whole genome shotgun (WGS) entry which is preliminary data.</text>
</comment>
<keyword evidence="3" id="KW-1185">Reference proteome</keyword>
<dbReference type="Pfam" id="PF14588">
    <property type="entry name" value="YjgF_endoribonc"/>
    <property type="match status" value="1"/>
</dbReference>
<name>A0A0H2LXH5_VARPD</name>
<accession>A0A0H2LXH5</accession>
<feature type="domain" description="Endoribonuclease L-PSP/chorismate mutase-like" evidence="1">
    <location>
        <begin position="34"/>
        <end position="147"/>
    </location>
</feature>
<dbReference type="PANTHER" id="PTHR43760:SF1">
    <property type="entry name" value="ENDORIBONUCLEASE L-PSP_CHORISMATE MUTASE-LIKE DOMAIN-CONTAINING PROTEIN"/>
    <property type="match status" value="1"/>
</dbReference>
<dbReference type="InterPro" id="IPR013813">
    <property type="entry name" value="Endoribo_LPSP/chorism_mut-like"/>
</dbReference>
<dbReference type="Proteomes" id="UP000035170">
    <property type="component" value="Unassembled WGS sequence"/>
</dbReference>
<dbReference type="AlphaFoldDB" id="A0A0H2LXH5"/>
<sequence length="161" mass="17432">MARIEARLAQMGLLLPKPLQTPPNVRLPFAWVRVRGRRAFISGHIPLEPDGGIAKPLGKVGAEITPEQGYQAAGLVALAHLASLKRELGDLDRVTAWLRVFAMVNVAPEFNEMPRVTNGYSDLILELYGQEAGTHARSSIGMMIPLNAPVNCEAEVEIDGG</sequence>
<protein>
    <recommendedName>
        <fullName evidence="1">Endoribonuclease L-PSP/chorismate mutase-like domain-containing protein</fullName>
    </recommendedName>
</protein>
<dbReference type="PATRIC" id="fig|34073.19.peg.4445"/>
<proteinExistence type="predicted"/>